<organism evidence="1">
    <name type="scientific">Anguilla anguilla</name>
    <name type="common">European freshwater eel</name>
    <name type="synonym">Muraena anguilla</name>
    <dbReference type="NCBI Taxonomy" id="7936"/>
    <lineage>
        <taxon>Eukaryota</taxon>
        <taxon>Metazoa</taxon>
        <taxon>Chordata</taxon>
        <taxon>Craniata</taxon>
        <taxon>Vertebrata</taxon>
        <taxon>Euteleostomi</taxon>
        <taxon>Actinopterygii</taxon>
        <taxon>Neopterygii</taxon>
        <taxon>Teleostei</taxon>
        <taxon>Anguilliformes</taxon>
        <taxon>Anguillidae</taxon>
        <taxon>Anguilla</taxon>
    </lineage>
</organism>
<sequence>MIEVFMILRFPLDVFAAVPIFST</sequence>
<reference evidence="1" key="1">
    <citation type="submission" date="2014-11" db="EMBL/GenBank/DDBJ databases">
        <authorList>
            <person name="Amaro Gonzalez C."/>
        </authorList>
    </citation>
    <scope>NUCLEOTIDE SEQUENCE</scope>
</reference>
<accession>A0A0E9P5D6</accession>
<name>A0A0E9P5D6_ANGAN</name>
<evidence type="ECO:0000313" key="1">
    <source>
        <dbReference type="EMBL" id="JAG99675.1"/>
    </source>
</evidence>
<proteinExistence type="predicted"/>
<dbReference type="EMBL" id="GBXM01108901">
    <property type="protein sequence ID" value="JAG99675.1"/>
    <property type="molecule type" value="Transcribed_RNA"/>
</dbReference>
<protein>
    <submittedName>
        <fullName evidence="1">Uncharacterized protein</fullName>
    </submittedName>
</protein>
<dbReference type="AlphaFoldDB" id="A0A0E9P5D6"/>
<reference evidence="1" key="2">
    <citation type="journal article" date="2015" name="Fish Shellfish Immunol.">
        <title>Early steps in the European eel (Anguilla anguilla)-Vibrio vulnificus interaction in the gills: Role of the RtxA13 toxin.</title>
        <authorList>
            <person name="Callol A."/>
            <person name="Pajuelo D."/>
            <person name="Ebbesson L."/>
            <person name="Teles M."/>
            <person name="MacKenzie S."/>
            <person name="Amaro C."/>
        </authorList>
    </citation>
    <scope>NUCLEOTIDE SEQUENCE</scope>
</reference>